<organism evidence="1">
    <name type="scientific">Acerihabitans sp. KWT182</name>
    <dbReference type="NCBI Taxonomy" id="3157919"/>
    <lineage>
        <taxon>Bacteria</taxon>
        <taxon>Pseudomonadati</taxon>
        <taxon>Pseudomonadota</taxon>
        <taxon>Gammaproteobacteria</taxon>
        <taxon>Enterobacterales</taxon>
        <taxon>Pectobacteriaceae</taxon>
        <taxon>Acerihabitans</taxon>
    </lineage>
</organism>
<evidence type="ECO:0000313" key="1">
    <source>
        <dbReference type="EMBL" id="XBS68963.1"/>
    </source>
</evidence>
<proteinExistence type="predicted"/>
<dbReference type="EMBL" id="CP157947">
    <property type="protein sequence ID" value="XBS68963.1"/>
    <property type="molecule type" value="Genomic_DNA"/>
</dbReference>
<gene>
    <name evidence="1" type="ORF">ABK905_20890</name>
</gene>
<name>A0AAU7Q790_9GAMM</name>
<accession>A0AAU7Q790</accession>
<sequence>MLEIIRNPSQVRTFSDMLRVEPGKLVRFTRLEDSKVSHLMISLGNGRFAGMNNKALESSLSNEKRILIAEQLGTFKEDVLRTFDKRHSLLVEKGDFHPSHAPTKSLMDAAAEMIDKVHYEKSSTRFALEVLVAAKKLVPQQADALERLATLMTGKLDGEKISLVKLNKFLLIEKIYYS</sequence>
<protein>
    <submittedName>
        <fullName evidence="1">Uncharacterized protein</fullName>
    </submittedName>
</protein>
<dbReference type="AlphaFoldDB" id="A0AAU7Q790"/>
<reference evidence="1" key="1">
    <citation type="submission" date="2024-06" db="EMBL/GenBank/DDBJ databases">
        <authorList>
            <person name="Coelho C."/>
            <person name="Bento M."/>
            <person name="Garcia E."/>
            <person name="Camelo A."/>
            <person name="Brandao I."/>
            <person name="Espirito Santo C."/>
            <person name="Trovao J."/>
            <person name="Verissimo A."/>
            <person name="Costa J."/>
            <person name="Tiago I."/>
        </authorList>
    </citation>
    <scope>NUCLEOTIDE SEQUENCE</scope>
    <source>
        <strain evidence="1">KWT182</strain>
    </source>
</reference>